<comment type="caution">
    <text evidence="6">The sequence shown here is derived from an EMBL/GenBank/DDBJ whole genome shotgun (WGS) entry which is preliminary data.</text>
</comment>
<evidence type="ECO:0000313" key="6">
    <source>
        <dbReference type="EMBL" id="KAK4217058.1"/>
    </source>
</evidence>
<feature type="compositionally biased region" description="Basic and acidic residues" evidence="5">
    <location>
        <begin position="173"/>
        <end position="185"/>
    </location>
</feature>
<feature type="compositionally biased region" description="Basic and acidic residues" evidence="5">
    <location>
        <begin position="243"/>
        <end position="252"/>
    </location>
</feature>
<feature type="compositionally biased region" description="Polar residues" evidence="5">
    <location>
        <begin position="257"/>
        <end position="267"/>
    </location>
</feature>
<evidence type="ECO:0000256" key="1">
    <source>
        <dbReference type="ARBA" id="ARBA00013201"/>
    </source>
</evidence>
<dbReference type="EC" id="3.1.1.47" evidence="1"/>
<evidence type="ECO:0000256" key="2">
    <source>
        <dbReference type="ARBA" id="ARBA00022801"/>
    </source>
</evidence>
<feature type="region of interest" description="Disordered" evidence="5">
    <location>
        <begin position="80"/>
        <end position="99"/>
    </location>
</feature>
<gene>
    <name evidence="6" type="ORF">QBC37DRAFT_471060</name>
</gene>
<evidence type="ECO:0000256" key="4">
    <source>
        <dbReference type="ARBA" id="ARBA00023098"/>
    </source>
</evidence>
<name>A0AAN7BAP8_9PEZI</name>
<reference evidence="6" key="2">
    <citation type="submission" date="2023-05" db="EMBL/GenBank/DDBJ databases">
        <authorList>
            <consortium name="Lawrence Berkeley National Laboratory"/>
            <person name="Steindorff A."/>
            <person name="Hensen N."/>
            <person name="Bonometti L."/>
            <person name="Westerberg I."/>
            <person name="Brannstrom I.O."/>
            <person name="Guillou S."/>
            <person name="Cros-Aarteil S."/>
            <person name="Calhoun S."/>
            <person name="Haridas S."/>
            <person name="Kuo A."/>
            <person name="Mondo S."/>
            <person name="Pangilinan J."/>
            <person name="Riley R."/>
            <person name="Labutti K."/>
            <person name="Andreopoulos B."/>
            <person name="Lipzen A."/>
            <person name="Chen C."/>
            <person name="Yanf M."/>
            <person name="Daum C."/>
            <person name="Ng V."/>
            <person name="Clum A."/>
            <person name="Ohm R."/>
            <person name="Martin F."/>
            <person name="Silar P."/>
            <person name="Natvig D."/>
            <person name="Lalanne C."/>
            <person name="Gautier V."/>
            <person name="Ament-Velasquez S.L."/>
            <person name="Kruys A."/>
            <person name="Hutchinson M.I."/>
            <person name="Powell A.J."/>
            <person name="Barry K."/>
            <person name="Miller A.N."/>
            <person name="Grigoriev I.V."/>
            <person name="Debuchy R."/>
            <person name="Gladieux P."/>
            <person name="Thoren M.H."/>
            <person name="Johannesson H."/>
        </authorList>
    </citation>
    <scope>NUCLEOTIDE SEQUENCE</scope>
    <source>
        <strain evidence="6">PSN293</strain>
    </source>
</reference>
<keyword evidence="7" id="KW-1185">Reference proteome</keyword>
<keyword evidence="2" id="KW-0378">Hydrolase</keyword>
<feature type="compositionally biased region" description="Basic and acidic residues" evidence="5">
    <location>
        <begin position="155"/>
        <end position="166"/>
    </location>
</feature>
<organism evidence="6 7">
    <name type="scientific">Rhypophila decipiens</name>
    <dbReference type="NCBI Taxonomy" id="261697"/>
    <lineage>
        <taxon>Eukaryota</taxon>
        <taxon>Fungi</taxon>
        <taxon>Dikarya</taxon>
        <taxon>Ascomycota</taxon>
        <taxon>Pezizomycotina</taxon>
        <taxon>Sordariomycetes</taxon>
        <taxon>Sordariomycetidae</taxon>
        <taxon>Sordariales</taxon>
        <taxon>Naviculisporaceae</taxon>
        <taxon>Rhypophila</taxon>
    </lineage>
</organism>
<feature type="compositionally biased region" description="Basic and acidic residues" evidence="5">
    <location>
        <begin position="80"/>
        <end position="90"/>
    </location>
</feature>
<dbReference type="InterPro" id="IPR029058">
    <property type="entry name" value="AB_hydrolase_fold"/>
</dbReference>
<dbReference type="GO" id="GO:0003847">
    <property type="term" value="F:1-alkyl-2-acetylglycerophosphocholine esterase activity"/>
    <property type="evidence" value="ECO:0007669"/>
    <property type="project" value="UniProtKB-EC"/>
</dbReference>
<dbReference type="EMBL" id="MU858063">
    <property type="protein sequence ID" value="KAK4217058.1"/>
    <property type="molecule type" value="Genomic_DNA"/>
</dbReference>
<reference evidence="6" key="1">
    <citation type="journal article" date="2023" name="Mol. Phylogenet. Evol.">
        <title>Genome-scale phylogeny and comparative genomics of the fungal order Sordariales.</title>
        <authorList>
            <person name="Hensen N."/>
            <person name="Bonometti L."/>
            <person name="Westerberg I."/>
            <person name="Brannstrom I.O."/>
            <person name="Guillou S."/>
            <person name="Cros-Aarteil S."/>
            <person name="Calhoun S."/>
            <person name="Haridas S."/>
            <person name="Kuo A."/>
            <person name="Mondo S."/>
            <person name="Pangilinan J."/>
            <person name="Riley R."/>
            <person name="LaButti K."/>
            <person name="Andreopoulos B."/>
            <person name="Lipzen A."/>
            <person name="Chen C."/>
            <person name="Yan M."/>
            <person name="Daum C."/>
            <person name="Ng V."/>
            <person name="Clum A."/>
            <person name="Steindorff A."/>
            <person name="Ohm R.A."/>
            <person name="Martin F."/>
            <person name="Silar P."/>
            <person name="Natvig D.O."/>
            <person name="Lalanne C."/>
            <person name="Gautier V."/>
            <person name="Ament-Velasquez S.L."/>
            <person name="Kruys A."/>
            <person name="Hutchinson M.I."/>
            <person name="Powell A.J."/>
            <person name="Barry K."/>
            <person name="Miller A.N."/>
            <person name="Grigoriev I.V."/>
            <person name="Debuchy R."/>
            <person name="Gladieux P."/>
            <person name="Hiltunen Thoren M."/>
            <person name="Johannesson H."/>
        </authorList>
    </citation>
    <scope>NUCLEOTIDE SEQUENCE</scope>
    <source>
        <strain evidence="6">PSN293</strain>
    </source>
</reference>
<dbReference type="GO" id="GO:0016042">
    <property type="term" value="P:lipid catabolic process"/>
    <property type="evidence" value="ECO:0007669"/>
    <property type="project" value="UniProtKB-KW"/>
</dbReference>
<proteinExistence type="predicted"/>
<evidence type="ECO:0000313" key="7">
    <source>
        <dbReference type="Proteomes" id="UP001301769"/>
    </source>
</evidence>
<keyword evidence="4" id="KW-0443">Lipid metabolism</keyword>
<accession>A0AAN7BAP8</accession>
<dbReference type="SUPFAM" id="SSF53474">
    <property type="entry name" value="alpha/beta-Hydrolases"/>
    <property type="match status" value="1"/>
</dbReference>
<sequence length="649" mass="73922">MSPKRKFLPADAPRPKQTWRESIFHSLPPYTGPYPVGYLEIEVPAREPRHFSEIKRNHQYALKLDTVLFSVYYPCESEERRKERITKEKGTTSPLSSLPRPLWLPRPRIETCKGFAKFFNIPHAPVTGYMSFTTMFTELPAFRNAQLSDEWPATVKDDKGKPEKQPGEAGQSQDERATDDQDRGKPKFPLIIFSHGLGGSRTMYSAICGELASFGFVVVAMEHRDGSGARTYVNKNNESPDLDSQHLDRGHEPPSPAGNNPETPQDSTTRKEKYKQKAKPYYMVDYIFPKDNAIDTSPHNERGVDTELRGAQIEMRLAEIEEAFFVMGMIQSGHGSQVAEQNLRKKGNIGSSSRGLDDLNWGEWKGRLYMSDVTLMGHSFGGATTVQALRLEQKYSWISQGILLDPWGPAVPENKPSDNKIITKPILSIGSEAFMHWTENFDRVRSICREAHARRASSTVTSGSSHVWMTTIRGSTHLSQTDYAVLYPNWMSLLMKTIVNPQRAIYITVHSALEFLKATLPDEQTRFNQHWADEQLLLNTVSFDHQNQRNDVELNADDEQHYHYHKPDDKWVAARLKIPNEFSLRLRSWWSRRRWSLQRVASSDDMDPNVPRDASGKPLAGLLSWGAGKEIWVHLSPDSPVDEEDRDVV</sequence>
<dbReference type="AlphaFoldDB" id="A0AAN7BAP8"/>
<dbReference type="PANTHER" id="PTHR10272">
    <property type="entry name" value="PLATELET-ACTIVATING FACTOR ACETYLHYDROLASE"/>
    <property type="match status" value="1"/>
</dbReference>
<feature type="region of interest" description="Disordered" evidence="5">
    <location>
        <begin position="153"/>
        <end position="185"/>
    </location>
</feature>
<keyword evidence="3" id="KW-0442">Lipid degradation</keyword>
<evidence type="ECO:0000256" key="5">
    <source>
        <dbReference type="SAM" id="MobiDB-lite"/>
    </source>
</evidence>
<dbReference type="Gene3D" id="3.40.50.1820">
    <property type="entry name" value="alpha/beta hydrolase"/>
    <property type="match status" value="1"/>
</dbReference>
<feature type="region of interest" description="Disordered" evidence="5">
    <location>
        <begin position="229"/>
        <end position="276"/>
    </location>
</feature>
<dbReference type="Pfam" id="PF03403">
    <property type="entry name" value="PAF-AH_p_II"/>
    <property type="match status" value="1"/>
</dbReference>
<protein>
    <recommendedName>
        <fullName evidence="1">1-alkyl-2-acetylglycerophosphocholine esterase</fullName>
        <ecNumber evidence="1">3.1.1.47</ecNumber>
    </recommendedName>
</protein>
<evidence type="ECO:0000256" key="3">
    <source>
        <dbReference type="ARBA" id="ARBA00022963"/>
    </source>
</evidence>
<dbReference type="Proteomes" id="UP001301769">
    <property type="component" value="Unassembled WGS sequence"/>
</dbReference>
<dbReference type="PANTHER" id="PTHR10272:SF0">
    <property type="entry name" value="PLATELET-ACTIVATING FACTOR ACETYLHYDROLASE"/>
    <property type="match status" value="1"/>
</dbReference>